<dbReference type="AlphaFoldDB" id="A0A396C199"/>
<organism evidence="1 2">
    <name type="scientific">Bacteroides fragilis</name>
    <dbReference type="NCBI Taxonomy" id="817"/>
    <lineage>
        <taxon>Bacteria</taxon>
        <taxon>Pseudomonadati</taxon>
        <taxon>Bacteroidota</taxon>
        <taxon>Bacteroidia</taxon>
        <taxon>Bacteroidales</taxon>
        <taxon>Bacteroidaceae</taxon>
        <taxon>Bacteroides</taxon>
    </lineage>
</organism>
<reference evidence="1 2" key="1">
    <citation type="submission" date="2018-08" db="EMBL/GenBank/DDBJ databases">
        <title>A genome reference for cultivated species of the human gut microbiota.</title>
        <authorList>
            <person name="Zou Y."/>
            <person name="Xue W."/>
            <person name="Luo G."/>
        </authorList>
    </citation>
    <scope>NUCLEOTIDE SEQUENCE [LARGE SCALE GENOMIC DNA]</scope>
    <source>
        <strain evidence="1 2">AM18-6</strain>
    </source>
</reference>
<dbReference type="EMBL" id="QRJE01000008">
    <property type="protein sequence ID" value="RHH14331.1"/>
    <property type="molecule type" value="Genomic_DNA"/>
</dbReference>
<name>A0A396C199_BACFG</name>
<dbReference type="RefSeq" id="WP_122329979.1">
    <property type="nucleotide sequence ID" value="NZ_JAQDYY010000001.1"/>
</dbReference>
<accession>A0A396C199</accession>
<comment type="caution">
    <text evidence="1">The sequence shown here is derived from an EMBL/GenBank/DDBJ whole genome shotgun (WGS) entry which is preliminary data.</text>
</comment>
<evidence type="ECO:0000313" key="1">
    <source>
        <dbReference type="EMBL" id="RHH14331.1"/>
    </source>
</evidence>
<sequence>MKEYVAETGGRYTYADDILNLQELALSMNCIFDGCSNFIVSGCEKSGGSLTPGYVWINGKIRYFEGCASVTFPYYIYERDTVDTVTYANEINKKGRNNYLCSGSTVLPDIPDSTTGVVPQFIELRKEYAPRFIDRFFGKYAVLLETPFTRQTIRKDLIITGNLSVDKSLESKTALSVLNPTSGHVLKGLVKGTGDASLGVYFNGLLVNEILLSVDGSFRLMKQEQELARIDSSGLTVLQTLSATTKSGSVLLSGNSIINYDDVTDDGAIEINPRGANNENTKYRNLNVYDGKQNSVPLFQVIGKDKKVNVNGFLCVRNTESQITLSSSAYLKDNPLLKSIVVWSDSAGERMAEIGFTSTENLDLHVSNKIANIILSPAGYVNVEGDLKVNGVSLSQAYVSLSDYTASLKKKVDAVSGKGLSTEDFTTTLKKKLDAISASSIEAGGTGFVTSSDVAEALKKKLAVSNNLSDVTNKSSARENLDIYSKGEAKGVFLQISGKLLELVSLTADEVNGLSAEQAAALKAEKQAAIRMNLDAEKKGTGNLKLVKTSNLSDLGDKGQARKNLSVYSAAEVDKLLDGKLGIDAAYNGVNFTDDMKRKLESIKGGSFAFTDDSGTSHAEVEGFVTTSQVKKELGKKAERLLSGYSDSEKGSIASNINVYNKGESDKKYTAVASLFQDYITYLVSQGKSTTEAQKALRDKLDVLSKTDITNTYLRKDGKLSDLSLSDNASKKSVCQKIGAAYAEEYQTKITDTGWLQMNNSGSGTDSRRLFVRQIGNIVSIQGILNTARRDGDHWGGTVAIIPNQVSPPRYAVRTTLCNWNDDTKYNRGVTFVISGNSRNIIIYESGFYNVDTEVNFSYMI</sequence>
<dbReference type="Proteomes" id="UP000266644">
    <property type="component" value="Unassembled WGS sequence"/>
</dbReference>
<gene>
    <name evidence="1" type="ORF">DW228_05910</name>
</gene>
<protein>
    <submittedName>
        <fullName evidence="1">Uncharacterized protein</fullName>
    </submittedName>
</protein>
<proteinExistence type="predicted"/>
<evidence type="ECO:0000313" key="2">
    <source>
        <dbReference type="Proteomes" id="UP000266644"/>
    </source>
</evidence>